<sequence>MAPAFLDAVRDALALLLPIDCAGCGSADRPLCDTCRSVLAVAVTPRTVAGVPTFTSLRYESEVRRIVLALKEEGRTDVARELAPAFSAALIAAHDVEPEALVVRVPRSPSSYRRRGYDPLGLLLRRAGWPRGTGLRQARHTVSQKTLGLEERAVNLSNTMIASDRLASRKIIIVDDIITTGGTVAEAARAITAVGGAPVAVAALAFTPRLRGIRDIGSVGDYGGAKGAGTA</sequence>
<evidence type="ECO:0000259" key="2">
    <source>
        <dbReference type="Pfam" id="PF00156"/>
    </source>
</evidence>
<dbReference type="RefSeq" id="WP_322133955.1">
    <property type="nucleotide sequence ID" value="NZ_CP085036.1"/>
</dbReference>
<evidence type="ECO:0000313" key="3">
    <source>
        <dbReference type="EMBL" id="MDH6181647.1"/>
    </source>
</evidence>
<reference evidence="3 4" key="1">
    <citation type="submission" date="2023-04" db="EMBL/GenBank/DDBJ databases">
        <title>Genome Encyclopedia of Bacteria and Archaea VI: Functional Genomics of Type Strains.</title>
        <authorList>
            <person name="Whitman W."/>
        </authorList>
    </citation>
    <scope>NUCLEOTIDE SEQUENCE [LARGE SCALE GENOMIC DNA]</scope>
    <source>
        <strain evidence="3 4">SG_E_30_P1</strain>
    </source>
</reference>
<dbReference type="PANTHER" id="PTHR47505:SF1">
    <property type="entry name" value="DNA UTILIZATION PROTEIN YHGH"/>
    <property type="match status" value="1"/>
</dbReference>
<dbReference type="Gene3D" id="3.40.50.2020">
    <property type="match status" value="1"/>
</dbReference>
<dbReference type="Pfam" id="PF00156">
    <property type="entry name" value="Pribosyltran"/>
    <property type="match status" value="1"/>
</dbReference>
<comment type="caution">
    <text evidence="3">The sequence shown here is derived from an EMBL/GenBank/DDBJ whole genome shotgun (WGS) entry which is preliminary data.</text>
</comment>
<dbReference type="InterPro" id="IPR000836">
    <property type="entry name" value="PRTase_dom"/>
</dbReference>
<name>A0ABT6KRC1_9MICO</name>
<dbReference type="EMBL" id="JARXVQ010000001">
    <property type="protein sequence ID" value="MDH6181647.1"/>
    <property type="molecule type" value="Genomic_DNA"/>
</dbReference>
<dbReference type="InterPro" id="IPR051910">
    <property type="entry name" value="ComF/GntX_DNA_util-trans"/>
</dbReference>
<accession>A0ABT6KRC1</accession>
<protein>
    <submittedName>
        <fullName evidence="3">ComF family protein</fullName>
    </submittedName>
</protein>
<dbReference type="SUPFAM" id="SSF53271">
    <property type="entry name" value="PRTase-like"/>
    <property type="match status" value="1"/>
</dbReference>
<proteinExistence type="inferred from homology"/>
<dbReference type="InterPro" id="IPR029057">
    <property type="entry name" value="PRTase-like"/>
</dbReference>
<feature type="domain" description="Phosphoribosyltransferase" evidence="2">
    <location>
        <begin position="161"/>
        <end position="208"/>
    </location>
</feature>
<evidence type="ECO:0000256" key="1">
    <source>
        <dbReference type="ARBA" id="ARBA00008007"/>
    </source>
</evidence>
<gene>
    <name evidence="3" type="ORF">M2152_001829</name>
</gene>
<keyword evidence="4" id="KW-1185">Reference proteome</keyword>
<comment type="similarity">
    <text evidence="1">Belongs to the ComF/GntX family.</text>
</comment>
<organism evidence="3 4">
    <name type="scientific">Antiquaquibacter oligotrophicus</name>
    <dbReference type="NCBI Taxonomy" id="2880260"/>
    <lineage>
        <taxon>Bacteria</taxon>
        <taxon>Bacillati</taxon>
        <taxon>Actinomycetota</taxon>
        <taxon>Actinomycetes</taxon>
        <taxon>Micrococcales</taxon>
        <taxon>Microbacteriaceae</taxon>
        <taxon>Antiquaquibacter</taxon>
    </lineage>
</organism>
<dbReference type="Proteomes" id="UP001160142">
    <property type="component" value="Unassembled WGS sequence"/>
</dbReference>
<evidence type="ECO:0000313" key="4">
    <source>
        <dbReference type="Proteomes" id="UP001160142"/>
    </source>
</evidence>
<dbReference type="PANTHER" id="PTHR47505">
    <property type="entry name" value="DNA UTILIZATION PROTEIN YHGH"/>
    <property type="match status" value="1"/>
</dbReference>